<evidence type="ECO:0000313" key="1">
    <source>
        <dbReference type="EMBL" id="ENN78422.1"/>
    </source>
</evidence>
<feature type="non-terminal residue" evidence="1">
    <location>
        <position position="1"/>
    </location>
</feature>
<sequence length="67" mass="7556">SQEIEALESQLKQKTEIAITLKREIDILERNNKLEVDCNASPDINVDNLSAQNEALKASYVSLQQEL</sequence>
<organism evidence="1">
    <name type="scientific">Dendroctonus ponderosae</name>
    <name type="common">Mountain pine beetle</name>
    <dbReference type="NCBI Taxonomy" id="77166"/>
    <lineage>
        <taxon>Eukaryota</taxon>
        <taxon>Metazoa</taxon>
        <taxon>Ecdysozoa</taxon>
        <taxon>Arthropoda</taxon>
        <taxon>Hexapoda</taxon>
        <taxon>Insecta</taxon>
        <taxon>Pterygota</taxon>
        <taxon>Neoptera</taxon>
        <taxon>Endopterygota</taxon>
        <taxon>Coleoptera</taxon>
        <taxon>Polyphaga</taxon>
        <taxon>Cucujiformia</taxon>
        <taxon>Curculionidae</taxon>
        <taxon>Scolytinae</taxon>
        <taxon>Dendroctonus</taxon>
    </lineage>
</organism>
<protein>
    <submittedName>
        <fullName evidence="1">Uncharacterized protein</fullName>
    </submittedName>
</protein>
<dbReference type="EMBL" id="KB740909">
    <property type="protein sequence ID" value="ENN78422.1"/>
    <property type="molecule type" value="Genomic_DNA"/>
</dbReference>
<proteinExistence type="predicted"/>
<dbReference type="HOGENOM" id="CLU_2819868_0_0_1"/>
<reference evidence="1" key="1">
    <citation type="journal article" date="2013" name="Genome Biol.">
        <title>Draft genome of the mountain pine beetle, Dendroctonus ponderosae Hopkins, a major forest pest.</title>
        <authorList>
            <person name="Keeling C.I."/>
            <person name="Yuen M.M."/>
            <person name="Liao N.Y."/>
            <person name="Docking T.R."/>
            <person name="Chan S.K."/>
            <person name="Taylor G.A."/>
            <person name="Palmquist D.L."/>
            <person name="Jackman S.D."/>
            <person name="Nguyen A."/>
            <person name="Li M."/>
            <person name="Henderson H."/>
            <person name="Janes J.K."/>
            <person name="Zhao Y."/>
            <person name="Pandoh P."/>
            <person name="Moore R."/>
            <person name="Sperling F.A."/>
            <person name="Huber D.P."/>
            <person name="Birol I."/>
            <person name="Jones S.J."/>
            <person name="Bohlmann J."/>
        </authorList>
    </citation>
    <scope>NUCLEOTIDE SEQUENCE</scope>
</reference>
<accession>N6UIE9</accession>
<name>N6UIE9_DENPD</name>
<gene>
    <name evidence="1" type="ORF">YQE_05113</name>
</gene>
<dbReference type="AlphaFoldDB" id="N6UIE9"/>